<feature type="compositionally biased region" description="Acidic residues" evidence="1">
    <location>
        <begin position="42"/>
        <end position="59"/>
    </location>
</feature>
<feature type="compositionally biased region" description="Polar residues" evidence="1">
    <location>
        <begin position="1"/>
        <end position="39"/>
    </location>
</feature>
<feature type="compositionally biased region" description="Basic and acidic residues" evidence="1">
    <location>
        <begin position="116"/>
        <end position="138"/>
    </location>
</feature>
<keyword evidence="3" id="KW-1185">Reference proteome</keyword>
<sequence length="380" mass="43656">MNNQKTNFSTFSNTNDQQPPETLSNDQQPPEIFSGNQQPPEDVSDSNDDLYIDEEEDTSLLDYNPPSVGSDNVFLPDEDVDEAMSTSGPLDPPNSPVVEEPTSPEAEPTVSVDVLPKQEESSGQKAEKAVKKEDHDRPGPSVRPCCGSSRMLVLRQTEGNQNRQVRFLRDGRRWSQQIRYNPNQPQQWRHDEGQSNMWHNRVVVHDSFNERRNQWLRLEKLQPHHRLPKVGEPRDIPEFVKRLPEDMKHTLIAAIHKADMREIRRLLIVIGSRKMALTNNLCKRLSNLMLLGIYKGFQPLRVNQMVPIEIFPRFSRSSLACINLVDPARLMIYLGYPSLGYKLNNNACGETLWRRIQPKHRVAVYRDSFAFGAALCKRLQ</sequence>
<accession>A0ABN7SM95</accession>
<proteinExistence type="predicted"/>
<feature type="region of interest" description="Disordered" evidence="1">
    <location>
        <begin position="1"/>
        <end position="147"/>
    </location>
</feature>
<organism evidence="2 3">
    <name type="scientific">Oikopleura dioica</name>
    <name type="common">Tunicate</name>
    <dbReference type="NCBI Taxonomy" id="34765"/>
    <lineage>
        <taxon>Eukaryota</taxon>
        <taxon>Metazoa</taxon>
        <taxon>Chordata</taxon>
        <taxon>Tunicata</taxon>
        <taxon>Appendicularia</taxon>
        <taxon>Copelata</taxon>
        <taxon>Oikopleuridae</taxon>
        <taxon>Oikopleura</taxon>
    </lineage>
</organism>
<evidence type="ECO:0000313" key="3">
    <source>
        <dbReference type="Proteomes" id="UP001158576"/>
    </source>
</evidence>
<evidence type="ECO:0000313" key="2">
    <source>
        <dbReference type="EMBL" id="CAG5101544.1"/>
    </source>
</evidence>
<protein>
    <submittedName>
        <fullName evidence="2">Oidioi.mRNA.OKI2018_I69.YSR.g17194.t1.cds</fullName>
    </submittedName>
</protein>
<dbReference type="Proteomes" id="UP001158576">
    <property type="component" value="Chromosome YSR"/>
</dbReference>
<dbReference type="EMBL" id="OU015570">
    <property type="protein sequence ID" value="CAG5101544.1"/>
    <property type="molecule type" value="Genomic_DNA"/>
</dbReference>
<gene>
    <name evidence="2" type="ORF">OKIOD_LOCUS8752</name>
</gene>
<evidence type="ECO:0000256" key="1">
    <source>
        <dbReference type="SAM" id="MobiDB-lite"/>
    </source>
</evidence>
<name>A0ABN7SM95_OIKDI</name>
<reference evidence="2 3" key="1">
    <citation type="submission" date="2021-04" db="EMBL/GenBank/DDBJ databases">
        <authorList>
            <person name="Bliznina A."/>
        </authorList>
    </citation>
    <scope>NUCLEOTIDE SEQUENCE [LARGE SCALE GENOMIC DNA]</scope>
</reference>